<evidence type="ECO:0000256" key="1">
    <source>
        <dbReference type="SAM" id="Phobius"/>
    </source>
</evidence>
<feature type="transmembrane region" description="Helical" evidence="1">
    <location>
        <begin position="29"/>
        <end position="52"/>
    </location>
</feature>
<sequence length="278" mass="29301">MAGAPGFAGGTTATLIMTEALTEKGLPQLATFATLVLVFQNFIGIPIASVLLKKAAKFFVKDTAAFEAYKASEVQASASQKKRLIRIPKSINDISSVSLAKLALVGVLSYYVGNWLGGLTQGMLNYIVIALILGTVFTELGFLEKNEMEKSQSSGLIMMITLMMIFANLATTSIPDILGMIPYLVILLLIGAAGACVSGLLLGKVFKVNVPLAICMILTCMFGFPTTLLMSNEVAAAVGETDEQKEVLGAYLRPIMVTAGLITGIISIILAGVLAVIL</sequence>
<organism evidence="2 3">
    <name type="scientific">Candidatus Gallacutalibacter pullicola</name>
    <dbReference type="NCBI Taxonomy" id="2840830"/>
    <lineage>
        <taxon>Bacteria</taxon>
        <taxon>Bacillati</taxon>
        <taxon>Bacillota</taxon>
        <taxon>Clostridia</taxon>
        <taxon>Eubacteriales</taxon>
        <taxon>Candidatus Gallacutalibacter</taxon>
    </lineage>
</organism>
<proteinExistence type="predicted"/>
<evidence type="ECO:0000313" key="3">
    <source>
        <dbReference type="Proteomes" id="UP000886785"/>
    </source>
</evidence>
<dbReference type="Proteomes" id="UP000886785">
    <property type="component" value="Unassembled WGS sequence"/>
</dbReference>
<dbReference type="InterPro" id="IPR049576">
    <property type="entry name" value="HDC-like"/>
</dbReference>
<dbReference type="AlphaFoldDB" id="A0A9D1DQG0"/>
<gene>
    <name evidence="2" type="ORF">IAA54_05805</name>
</gene>
<comment type="caution">
    <text evidence="2">The sequence shown here is derived from an EMBL/GenBank/DDBJ whole genome shotgun (WGS) entry which is preliminary data.</text>
</comment>
<keyword evidence="1" id="KW-0472">Membrane</keyword>
<reference evidence="2" key="2">
    <citation type="journal article" date="2021" name="PeerJ">
        <title>Extensive microbial diversity within the chicken gut microbiome revealed by metagenomics and culture.</title>
        <authorList>
            <person name="Gilroy R."/>
            <person name="Ravi A."/>
            <person name="Getino M."/>
            <person name="Pursley I."/>
            <person name="Horton D.L."/>
            <person name="Alikhan N.F."/>
            <person name="Baker D."/>
            <person name="Gharbi K."/>
            <person name="Hall N."/>
            <person name="Watson M."/>
            <person name="Adriaenssens E.M."/>
            <person name="Foster-Nyarko E."/>
            <person name="Jarju S."/>
            <person name="Secka A."/>
            <person name="Antonio M."/>
            <person name="Oren A."/>
            <person name="Chaudhuri R.R."/>
            <person name="La Ragione R."/>
            <person name="Hildebrand F."/>
            <person name="Pallen M.J."/>
        </authorList>
    </citation>
    <scope>NUCLEOTIDE SEQUENCE</scope>
    <source>
        <strain evidence="2">ChiSjej1B19-7085</strain>
    </source>
</reference>
<keyword evidence="1" id="KW-0812">Transmembrane</keyword>
<dbReference type="EMBL" id="DVHF01000067">
    <property type="protein sequence ID" value="HIR57165.1"/>
    <property type="molecule type" value="Genomic_DNA"/>
</dbReference>
<feature type="transmembrane region" description="Helical" evidence="1">
    <location>
        <begin position="155"/>
        <end position="174"/>
    </location>
</feature>
<feature type="transmembrane region" description="Helical" evidence="1">
    <location>
        <begin position="180"/>
        <end position="203"/>
    </location>
</feature>
<feature type="transmembrane region" description="Helical" evidence="1">
    <location>
        <begin position="251"/>
        <end position="277"/>
    </location>
</feature>
<name>A0A9D1DQG0_9FIRM</name>
<evidence type="ECO:0000313" key="2">
    <source>
        <dbReference type="EMBL" id="HIR57165.1"/>
    </source>
</evidence>
<feature type="transmembrane region" description="Helical" evidence="1">
    <location>
        <begin position="210"/>
        <end position="231"/>
    </location>
</feature>
<feature type="transmembrane region" description="Helical" evidence="1">
    <location>
        <begin position="123"/>
        <end position="143"/>
    </location>
</feature>
<reference evidence="2" key="1">
    <citation type="submission" date="2020-10" db="EMBL/GenBank/DDBJ databases">
        <authorList>
            <person name="Gilroy R."/>
        </authorList>
    </citation>
    <scope>NUCLEOTIDE SEQUENCE</scope>
    <source>
        <strain evidence="2">ChiSjej1B19-7085</strain>
    </source>
</reference>
<accession>A0A9D1DQG0</accession>
<protein>
    <submittedName>
        <fullName evidence="2">Uncharacterized protein</fullName>
    </submittedName>
</protein>
<keyword evidence="1" id="KW-1133">Transmembrane helix</keyword>
<dbReference type="CDD" id="cd21416">
    <property type="entry name" value="HDC_protein"/>
    <property type="match status" value="1"/>
</dbReference>
<feature type="transmembrane region" description="Helical" evidence="1">
    <location>
        <begin position="91"/>
        <end position="111"/>
    </location>
</feature>